<protein>
    <submittedName>
        <fullName evidence="1">Uncharacterized protein</fullName>
    </submittedName>
</protein>
<evidence type="ECO:0000313" key="2">
    <source>
        <dbReference type="Proteomes" id="UP000294581"/>
    </source>
</evidence>
<keyword evidence="2" id="KW-1185">Reference proteome</keyword>
<dbReference type="OrthoDB" id="2468949at2"/>
<reference evidence="1 2" key="1">
    <citation type="submission" date="2019-03" db="EMBL/GenBank/DDBJ databases">
        <title>Genomic Encyclopedia of Type Strains, Phase IV (KMG-IV): sequencing the most valuable type-strain genomes for metagenomic binning, comparative biology and taxonomic classification.</title>
        <authorList>
            <person name="Goeker M."/>
        </authorList>
    </citation>
    <scope>NUCLEOTIDE SEQUENCE [LARGE SCALE GENOMIC DNA]</scope>
    <source>
        <strain evidence="1 2">DSM 17974</strain>
    </source>
</reference>
<dbReference type="EMBL" id="SORF01000002">
    <property type="protein sequence ID" value="TDY50730.1"/>
    <property type="molecule type" value="Genomic_DNA"/>
</dbReference>
<proteinExistence type="predicted"/>
<evidence type="ECO:0000313" key="1">
    <source>
        <dbReference type="EMBL" id="TDY50730.1"/>
    </source>
</evidence>
<dbReference type="AlphaFoldDB" id="A0A4R8LST6"/>
<organism evidence="1 2">
    <name type="scientific">Alicyclobacillus sacchari</name>
    <dbReference type="NCBI Taxonomy" id="392010"/>
    <lineage>
        <taxon>Bacteria</taxon>
        <taxon>Bacillati</taxon>
        <taxon>Bacillota</taxon>
        <taxon>Bacilli</taxon>
        <taxon>Bacillales</taxon>
        <taxon>Alicyclobacillaceae</taxon>
        <taxon>Alicyclobacillus</taxon>
    </lineage>
</organism>
<dbReference type="RefSeq" id="WP_134158651.1">
    <property type="nucleotide sequence ID" value="NZ_BSUS01000001.1"/>
</dbReference>
<sequence length="68" mass="7642">MALVVPFTFRVVGKESARLPQRLCDHGCDYLIQVVGPDDDVQFEMCPLWAEHFAGELLIAIELSHLSN</sequence>
<gene>
    <name evidence="1" type="ORF">C7445_102290</name>
</gene>
<dbReference type="Proteomes" id="UP000294581">
    <property type="component" value="Unassembled WGS sequence"/>
</dbReference>
<comment type="caution">
    <text evidence="1">The sequence shown here is derived from an EMBL/GenBank/DDBJ whole genome shotgun (WGS) entry which is preliminary data.</text>
</comment>
<accession>A0A4R8LST6</accession>
<name>A0A4R8LST6_9BACL</name>